<comment type="caution">
    <text evidence="2">The sequence shown here is derived from an EMBL/GenBank/DDBJ whole genome shotgun (WGS) entry which is preliminary data.</text>
</comment>
<feature type="compositionally biased region" description="Low complexity" evidence="1">
    <location>
        <begin position="10"/>
        <end position="21"/>
    </location>
</feature>
<evidence type="ECO:0000313" key="3">
    <source>
        <dbReference type="Proteomes" id="UP001501475"/>
    </source>
</evidence>
<feature type="region of interest" description="Disordered" evidence="1">
    <location>
        <begin position="317"/>
        <end position="369"/>
    </location>
</feature>
<feature type="compositionally biased region" description="Basic and acidic residues" evidence="1">
    <location>
        <begin position="147"/>
        <end position="161"/>
    </location>
</feature>
<name>A0ABN2KU73_9MICO</name>
<proteinExistence type="predicted"/>
<protein>
    <submittedName>
        <fullName evidence="2">Uncharacterized protein</fullName>
    </submittedName>
</protein>
<reference evidence="2 3" key="1">
    <citation type="journal article" date="2019" name="Int. J. Syst. Evol. Microbiol.">
        <title>The Global Catalogue of Microorganisms (GCM) 10K type strain sequencing project: providing services to taxonomists for standard genome sequencing and annotation.</title>
        <authorList>
            <consortium name="The Broad Institute Genomics Platform"/>
            <consortium name="The Broad Institute Genome Sequencing Center for Infectious Disease"/>
            <person name="Wu L."/>
            <person name="Ma J."/>
        </authorList>
    </citation>
    <scope>NUCLEOTIDE SEQUENCE [LARGE SCALE GENOMIC DNA]</scope>
    <source>
        <strain evidence="2 3">JCM 15591</strain>
    </source>
</reference>
<organism evidence="2 3">
    <name type="scientific">Nostocoides vanveenii</name>
    <dbReference type="NCBI Taxonomy" id="330835"/>
    <lineage>
        <taxon>Bacteria</taxon>
        <taxon>Bacillati</taxon>
        <taxon>Actinomycetota</taxon>
        <taxon>Actinomycetes</taxon>
        <taxon>Micrococcales</taxon>
        <taxon>Intrasporangiaceae</taxon>
        <taxon>Nostocoides</taxon>
    </lineage>
</organism>
<keyword evidence="3" id="KW-1185">Reference proteome</keyword>
<sequence>MSAGAAIWNPLASSAPSDPASTTRFSPAPGDADLIGNYPHILALPAGGTALLAGPDVISGTAFITDTDCLALRLPGPSGEQGIATALVLPPGTLSTESRSNPGALLGNDAILPQGAKIWRPERHTRRTTVCRGVPRHYRLRRTQPARSDRLGPPLEDRTPNTDDNFTAATGVTWMTSIGAVTLAPDVVSGGERTVTEPASASAARAPLGLTGSSITPADQHVAVVKDPAAQQIRWLTLHADDSTAYDAMRAWGEAANLASGTAVAGPPDLMSTYAVTSDGDDLLIVQTLTDQTGALYVGRGHLGGPADRQRPAYGVVHQRGQGHAGQRHRLDDRRSGTPGHPRQRPVPLHRDRLRLSAPAASPRPVRLR</sequence>
<dbReference type="Proteomes" id="UP001501475">
    <property type="component" value="Unassembled WGS sequence"/>
</dbReference>
<accession>A0ABN2KU73</accession>
<dbReference type="EMBL" id="BAAAPN010000057">
    <property type="protein sequence ID" value="GAA1766376.1"/>
    <property type="molecule type" value="Genomic_DNA"/>
</dbReference>
<feature type="region of interest" description="Disordered" evidence="1">
    <location>
        <begin position="1"/>
        <end position="28"/>
    </location>
</feature>
<evidence type="ECO:0000256" key="1">
    <source>
        <dbReference type="SAM" id="MobiDB-lite"/>
    </source>
</evidence>
<evidence type="ECO:0000313" key="2">
    <source>
        <dbReference type="EMBL" id="GAA1766376.1"/>
    </source>
</evidence>
<gene>
    <name evidence="2" type="ORF">GCM10009810_26510</name>
</gene>
<feature type="region of interest" description="Disordered" evidence="1">
    <location>
        <begin position="142"/>
        <end position="165"/>
    </location>
</feature>
<dbReference type="RefSeq" id="WP_344067210.1">
    <property type="nucleotide sequence ID" value="NZ_BAAAPN010000057.1"/>
</dbReference>